<protein>
    <submittedName>
        <fullName evidence="1">Uncharacterized protein</fullName>
    </submittedName>
</protein>
<accession>A0AAU7CPH0</accession>
<sequence length="74" mass="8576">MSRPNDARVWYYAALSHGLATNQWKDETIQLFNKAVEREKAGTPDKAKIDASLIHVTEPSVKKWVDYFRRAAQR</sequence>
<dbReference type="AlphaFoldDB" id="A0AAU7CPH0"/>
<name>A0AAU7CPH0_9BACT</name>
<dbReference type="EMBL" id="CP155447">
    <property type="protein sequence ID" value="XBH06496.1"/>
    <property type="molecule type" value="Genomic_DNA"/>
</dbReference>
<gene>
    <name evidence="1" type="ORF">V5E97_10785</name>
</gene>
<proteinExistence type="predicted"/>
<organism evidence="1">
    <name type="scientific">Singulisphaera sp. Ch08</name>
    <dbReference type="NCBI Taxonomy" id="3120278"/>
    <lineage>
        <taxon>Bacteria</taxon>
        <taxon>Pseudomonadati</taxon>
        <taxon>Planctomycetota</taxon>
        <taxon>Planctomycetia</taxon>
        <taxon>Isosphaerales</taxon>
        <taxon>Isosphaeraceae</taxon>
        <taxon>Singulisphaera</taxon>
    </lineage>
</organism>
<evidence type="ECO:0000313" key="1">
    <source>
        <dbReference type="EMBL" id="XBH06496.1"/>
    </source>
</evidence>
<dbReference type="RefSeq" id="WP_406699346.1">
    <property type="nucleotide sequence ID" value="NZ_CP155447.1"/>
</dbReference>
<reference evidence="1" key="1">
    <citation type="submission" date="2024-05" db="EMBL/GenBank/DDBJ databases">
        <title>Planctomycetes of the genus Singulisphaera possess chitinolytic capabilities.</title>
        <authorList>
            <person name="Ivanova A."/>
        </authorList>
    </citation>
    <scope>NUCLEOTIDE SEQUENCE</scope>
    <source>
        <strain evidence="1">Ch08T</strain>
    </source>
</reference>